<evidence type="ECO:0000313" key="10">
    <source>
        <dbReference type="EMBL" id="WUR36185.1"/>
    </source>
</evidence>
<evidence type="ECO:0000259" key="8">
    <source>
        <dbReference type="Pfam" id="PF19053"/>
    </source>
</evidence>
<dbReference type="GO" id="GO:0005886">
    <property type="term" value="C:plasma membrane"/>
    <property type="evidence" value="ECO:0007669"/>
    <property type="project" value="UniProtKB-SubCell"/>
</dbReference>
<dbReference type="InterPro" id="IPR024962">
    <property type="entry name" value="YukD-like"/>
</dbReference>
<feature type="domain" description="EccD-like transmembrane" evidence="8">
    <location>
        <begin position="120"/>
        <end position="465"/>
    </location>
</feature>
<feature type="transmembrane region" description="Helical" evidence="7">
    <location>
        <begin position="436"/>
        <end position="459"/>
    </location>
</feature>
<feature type="transmembrane region" description="Helical" evidence="7">
    <location>
        <begin position="209"/>
        <end position="231"/>
    </location>
</feature>
<evidence type="ECO:0000256" key="2">
    <source>
        <dbReference type="ARBA" id="ARBA00006162"/>
    </source>
</evidence>
<reference evidence="10" key="2">
    <citation type="submission" date="2022-10" db="EMBL/GenBank/DDBJ databases">
        <title>The complete genomes of actinobacterial strains from the NBC collection.</title>
        <authorList>
            <person name="Joergensen T.S."/>
            <person name="Alvarez Arevalo M."/>
            <person name="Sterndorff E.B."/>
            <person name="Faurdal D."/>
            <person name="Vuksanovic O."/>
            <person name="Mourched A.-S."/>
            <person name="Charusanti P."/>
            <person name="Shaw S."/>
            <person name="Blin K."/>
            <person name="Weber T."/>
        </authorList>
    </citation>
    <scope>NUCLEOTIDE SEQUENCE</scope>
    <source>
        <strain evidence="10">NBC_00489</strain>
    </source>
</reference>
<keyword evidence="12" id="KW-1185">Reference proteome</keyword>
<dbReference type="NCBIfam" id="TIGR03920">
    <property type="entry name" value="T7SS_EccD"/>
    <property type="match status" value="1"/>
</dbReference>
<sequence>MTDTSVAGLCHLTVRAPSRTIDLAVPSDVPVADLLPTVLRYAGEDIEENGLEHDGWILQRLGGRPLDEEATLASLDLTDGEALHLRPRTEALPEVRLDDLVDGIAAVTRDRLHGWSEEAARRLLRGLVALAVLAGLTLLAWPGGLSVTLRAGAACATGLLLLAGSASASRAVDDAATGAVLGLLASPALALAGWLVPGGELSGPQAHQVLGARLLGAAAAWAGGAVLALAAAAVRTPLFLASAVVALATAVGGTLMTVFDVRPAAAAGVVAALTVLMGGLVPALSFRFAGMRMPALPTNASQLQEGIEPYRGEDVTVRTELASEWMTALYGATGVLASSCLVGLGYHPNLPALLCALSLSLLLLLHGRGLVNTAQRLVLVLPGAWGLLLLSFGWGLELSGTDRALLVAGMLAVATALTVALWTVPGRRLVPYWGRAAELLHSLLAIALLPLTLWLLGVFGHLRGMTG</sequence>
<keyword evidence="6 7" id="KW-0472">Membrane</keyword>
<dbReference type="EMBL" id="FNAX01000034">
    <property type="protein sequence ID" value="SDG88259.1"/>
    <property type="molecule type" value="Genomic_DNA"/>
</dbReference>
<organism evidence="9 11">
    <name type="scientific">Streptomyces griseoaurantiacus</name>
    <dbReference type="NCBI Taxonomy" id="68213"/>
    <lineage>
        <taxon>Bacteria</taxon>
        <taxon>Bacillati</taxon>
        <taxon>Actinomycetota</taxon>
        <taxon>Actinomycetes</taxon>
        <taxon>Kitasatosporales</taxon>
        <taxon>Streptomycetaceae</taxon>
        <taxon>Streptomyces</taxon>
        <taxon>Streptomyces aurantiacus group</taxon>
    </lineage>
</organism>
<evidence type="ECO:0000256" key="1">
    <source>
        <dbReference type="ARBA" id="ARBA00004651"/>
    </source>
</evidence>
<gene>
    <name evidence="10" type="primary">eccD</name>
    <name evidence="10" type="ORF">OHN36_02830</name>
    <name evidence="9" type="ORF">SAMN05216260_13431</name>
</gene>
<evidence type="ECO:0000256" key="7">
    <source>
        <dbReference type="SAM" id="Phobius"/>
    </source>
</evidence>
<evidence type="ECO:0000256" key="4">
    <source>
        <dbReference type="ARBA" id="ARBA00022692"/>
    </source>
</evidence>
<feature type="transmembrane region" description="Helical" evidence="7">
    <location>
        <begin position="238"/>
        <end position="259"/>
    </location>
</feature>
<dbReference type="InterPro" id="IPR006707">
    <property type="entry name" value="T7SS_EccD"/>
</dbReference>
<evidence type="ECO:0000313" key="9">
    <source>
        <dbReference type="EMBL" id="SDG88259.1"/>
    </source>
</evidence>
<protein>
    <submittedName>
        <fullName evidence="9">Type VII secretion integral membrane protein EccD</fullName>
    </submittedName>
</protein>
<dbReference type="InterPro" id="IPR044049">
    <property type="entry name" value="EccD_transm"/>
</dbReference>
<dbReference type="Proteomes" id="UP000198614">
    <property type="component" value="Unassembled WGS sequence"/>
</dbReference>
<dbReference type="EMBL" id="CP108330">
    <property type="protein sequence ID" value="WUR36185.1"/>
    <property type="molecule type" value="Genomic_DNA"/>
</dbReference>
<dbReference type="Proteomes" id="UP001432161">
    <property type="component" value="Chromosome"/>
</dbReference>
<dbReference type="Pfam" id="PF08817">
    <property type="entry name" value="YukD"/>
    <property type="match status" value="1"/>
</dbReference>
<evidence type="ECO:0000256" key="5">
    <source>
        <dbReference type="ARBA" id="ARBA00022989"/>
    </source>
</evidence>
<keyword evidence="4 7" id="KW-0812">Transmembrane</keyword>
<name>A0A1G7XVS1_9ACTN</name>
<dbReference type="Pfam" id="PF19053">
    <property type="entry name" value="EccD"/>
    <property type="match status" value="1"/>
</dbReference>
<feature type="transmembrane region" description="Helical" evidence="7">
    <location>
        <begin position="147"/>
        <end position="166"/>
    </location>
</feature>
<keyword evidence="5 7" id="KW-1133">Transmembrane helix</keyword>
<feature type="transmembrane region" description="Helical" evidence="7">
    <location>
        <begin position="265"/>
        <end position="286"/>
    </location>
</feature>
<evidence type="ECO:0000256" key="6">
    <source>
        <dbReference type="ARBA" id="ARBA00023136"/>
    </source>
</evidence>
<feature type="transmembrane region" description="Helical" evidence="7">
    <location>
        <begin position="377"/>
        <end position="398"/>
    </location>
</feature>
<feature type="transmembrane region" description="Helical" evidence="7">
    <location>
        <begin position="327"/>
        <end position="344"/>
    </location>
</feature>
<evidence type="ECO:0000313" key="12">
    <source>
        <dbReference type="Proteomes" id="UP001432161"/>
    </source>
</evidence>
<dbReference type="PIRSF" id="PIRSF017804">
    <property type="entry name" value="Secretion_EccD1"/>
    <property type="match status" value="1"/>
</dbReference>
<reference evidence="9 11" key="1">
    <citation type="submission" date="2016-10" db="EMBL/GenBank/DDBJ databases">
        <authorList>
            <person name="de Groot N.N."/>
        </authorList>
    </citation>
    <scope>NUCLEOTIDE SEQUENCE [LARGE SCALE GENOMIC DNA]</scope>
    <source>
        <strain evidence="9 11">CGMCC 4.1859</strain>
    </source>
</reference>
<comment type="similarity">
    <text evidence="2">Belongs to the EccD/Snm4 family.</text>
</comment>
<dbReference type="Gene3D" id="3.10.20.90">
    <property type="entry name" value="Phosphatidylinositol 3-kinase Catalytic Subunit, Chain A, domain 1"/>
    <property type="match status" value="1"/>
</dbReference>
<keyword evidence="3" id="KW-1003">Cell membrane</keyword>
<dbReference type="OrthoDB" id="4775372at2"/>
<evidence type="ECO:0000313" key="11">
    <source>
        <dbReference type="Proteomes" id="UP000198614"/>
    </source>
</evidence>
<accession>A0A1G7XVS1</accession>
<feature type="transmembrane region" description="Helical" evidence="7">
    <location>
        <begin position="178"/>
        <end position="197"/>
    </location>
</feature>
<proteinExistence type="inferred from homology"/>
<comment type="subcellular location">
    <subcellularLocation>
        <location evidence="1">Cell membrane</location>
        <topology evidence="1">Multi-pass membrane protein</topology>
    </subcellularLocation>
</comment>
<feature type="transmembrane region" description="Helical" evidence="7">
    <location>
        <begin position="123"/>
        <end position="141"/>
    </location>
</feature>
<feature type="transmembrane region" description="Helical" evidence="7">
    <location>
        <begin position="350"/>
        <end position="365"/>
    </location>
</feature>
<dbReference type="AlphaFoldDB" id="A0A1G7XVS1"/>
<evidence type="ECO:0000256" key="3">
    <source>
        <dbReference type="ARBA" id="ARBA00022475"/>
    </source>
</evidence>
<feature type="transmembrane region" description="Helical" evidence="7">
    <location>
        <begin position="404"/>
        <end position="424"/>
    </location>
</feature>